<name>F4WUP8_ACREC</name>
<evidence type="ECO:0000313" key="1">
    <source>
        <dbReference type="EMBL" id="EGI62045.1"/>
    </source>
</evidence>
<dbReference type="AlphaFoldDB" id="F4WUP8"/>
<protein>
    <submittedName>
        <fullName evidence="1">Uncharacterized protein</fullName>
    </submittedName>
</protein>
<proteinExistence type="predicted"/>
<organism evidence="2">
    <name type="scientific">Acromyrmex echinatior</name>
    <name type="common">Panamanian leafcutter ant</name>
    <name type="synonym">Acromyrmex octospinosus echinatior</name>
    <dbReference type="NCBI Taxonomy" id="103372"/>
    <lineage>
        <taxon>Eukaryota</taxon>
        <taxon>Metazoa</taxon>
        <taxon>Ecdysozoa</taxon>
        <taxon>Arthropoda</taxon>
        <taxon>Hexapoda</taxon>
        <taxon>Insecta</taxon>
        <taxon>Pterygota</taxon>
        <taxon>Neoptera</taxon>
        <taxon>Endopterygota</taxon>
        <taxon>Hymenoptera</taxon>
        <taxon>Apocrita</taxon>
        <taxon>Aculeata</taxon>
        <taxon>Formicoidea</taxon>
        <taxon>Formicidae</taxon>
        <taxon>Myrmicinae</taxon>
        <taxon>Acromyrmex</taxon>
    </lineage>
</organism>
<dbReference type="InParanoid" id="F4WUP8"/>
<reference evidence="1" key="1">
    <citation type="submission" date="2011-02" db="EMBL/GenBank/DDBJ databases">
        <title>The genome of the leaf-cutting ant Acromyrmex echinatior suggests key adaptations to social evolution and fungus farming.</title>
        <authorList>
            <person name="Nygaard S."/>
            <person name="Zhang G."/>
        </authorList>
    </citation>
    <scope>NUCLEOTIDE SEQUENCE</scope>
</reference>
<dbReference type="Proteomes" id="UP000007755">
    <property type="component" value="Unassembled WGS sequence"/>
</dbReference>
<evidence type="ECO:0000313" key="2">
    <source>
        <dbReference type="Proteomes" id="UP000007755"/>
    </source>
</evidence>
<accession>F4WUP8</accession>
<dbReference type="EMBL" id="GL888375">
    <property type="protein sequence ID" value="EGI62045.1"/>
    <property type="molecule type" value="Genomic_DNA"/>
</dbReference>
<gene>
    <name evidence="1" type="ORF">G5I_09625</name>
</gene>
<keyword evidence="2" id="KW-1185">Reference proteome</keyword>
<sequence>MAMGGARMAFCGQFSHVVLNCSGDNSRPRWRLGLPGCKYDDKGNGVELKSSDEELARGTISESRIGEPRNPISVLFYDRRGRQREGAVFSRLLCSPIQDVAQRRRKDDGNAKASMQTAGAKQCYAFVIVRIKGIDISTEEETSARRNIGFRKKDLEGGAG</sequence>